<evidence type="ECO:0000313" key="3">
    <source>
        <dbReference type="EMBL" id="CBY23298.1"/>
    </source>
</evidence>
<keyword evidence="2" id="KW-0812">Transmembrane</keyword>
<feature type="transmembrane region" description="Helical" evidence="2">
    <location>
        <begin position="105"/>
        <end position="122"/>
    </location>
</feature>
<accession>E4X0J9</accession>
<reference evidence="3" key="1">
    <citation type="journal article" date="2010" name="Science">
        <title>Plasticity of animal genome architecture unmasked by rapid evolution of a pelagic tunicate.</title>
        <authorList>
            <person name="Denoeud F."/>
            <person name="Henriet S."/>
            <person name="Mungpakdee S."/>
            <person name="Aury J.M."/>
            <person name="Da Silva C."/>
            <person name="Brinkmann H."/>
            <person name="Mikhaleva J."/>
            <person name="Olsen L.C."/>
            <person name="Jubin C."/>
            <person name="Canestro C."/>
            <person name="Bouquet J.M."/>
            <person name="Danks G."/>
            <person name="Poulain J."/>
            <person name="Campsteijn C."/>
            <person name="Adamski M."/>
            <person name="Cross I."/>
            <person name="Yadetie F."/>
            <person name="Muffato M."/>
            <person name="Louis A."/>
            <person name="Butcher S."/>
            <person name="Tsagkogeorga G."/>
            <person name="Konrad A."/>
            <person name="Singh S."/>
            <person name="Jensen M.F."/>
            <person name="Cong E.H."/>
            <person name="Eikeseth-Otteraa H."/>
            <person name="Noel B."/>
            <person name="Anthouard V."/>
            <person name="Porcel B.M."/>
            <person name="Kachouri-Lafond R."/>
            <person name="Nishino A."/>
            <person name="Ugolini M."/>
            <person name="Chourrout P."/>
            <person name="Nishida H."/>
            <person name="Aasland R."/>
            <person name="Huzurbazar S."/>
            <person name="Westhof E."/>
            <person name="Delsuc F."/>
            <person name="Lehrach H."/>
            <person name="Reinhardt R."/>
            <person name="Weissenbach J."/>
            <person name="Roy S.W."/>
            <person name="Artiguenave F."/>
            <person name="Postlethwait J.H."/>
            <person name="Manak J.R."/>
            <person name="Thompson E.M."/>
            <person name="Jaillon O."/>
            <person name="Du Pasquier L."/>
            <person name="Boudinot P."/>
            <person name="Liberles D.A."/>
            <person name="Volff J.N."/>
            <person name="Philippe H."/>
            <person name="Lenhard B."/>
            <person name="Roest Crollius H."/>
            <person name="Wincker P."/>
            <person name="Chourrout D."/>
        </authorList>
    </citation>
    <scope>NUCLEOTIDE SEQUENCE [LARGE SCALE GENOMIC DNA]</scope>
</reference>
<evidence type="ECO:0000256" key="1">
    <source>
        <dbReference type="SAM" id="MobiDB-lite"/>
    </source>
</evidence>
<keyword evidence="2" id="KW-1133">Transmembrane helix</keyword>
<protein>
    <submittedName>
        <fullName evidence="3">Uncharacterized protein</fullName>
    </submittedName>
</protein>
<keyword evidence="2" id="KW-0472">Membrane</keyword>
<gene>
    <name evidence="3" type="ORF">GSOID_T00015234001</name>
</gene>
<keyword evidence="4" id="KW-1185">Reference proteome</keyword>
<dbReference type="Proteomes" id="UP000001307">
    <property type="component" value="Unassembled WGS sequence"/>
</dbReference>
<dbReference type="EMBL" id="FN653020">
    <property type="protein sequence ID" value="CBY23298.1"/>
    <property type="molecule type" value="Genomic_DNA"/>
</dbReference>
<organism evidence="3">
    <name type="scientific">Oikopleura dioica</name>
    <name type="common">Tunicate</name>
    <dbReference type="NCBI Taxonomy" id="34765"/>
    <lineage>
        <taxon>Eukaryota</taxon>
        <taxon>Metazoa</taxon>
        <taxon>Chordata</taxon>
        <taxon>Tunicata</taxon>
        <taxon>Appendicularia</taxon>
        <taxon>Copelata</taxon>
        <taxon>Oikopleuridae</taxon>
        <taxon>Oikopleura</taxon>
    </lineage>
</organism>
<dbReference type="AlphaFoldDB" id="E4X0J9"/>
<feature type="compositionally biased region" description="Basic and acidic residues" evidence="1">
    <location>
        <begin position="1"/>
        <end position="10"/>
    </location>
</feature>
<feature type="transmembrane region" description="Helical" evidence="2">
    <location>
        <begin position="128"/>
        <end position="149"/>
    </location>
</feature>
<name>E4X0J9_OIKDI</name>
<dbReference type="InParanoid" id="E4X0J9"/>
<evidence type="ECO:0000313" key="4">
    <source>
        <dbReference type="Proteomes" id="UP000001307"/>
    </source>
</evidence>
<feature type="region of interest" description="Disordered" evidence="1">
    <location>
        <begin position="1"/>
        <end position="30"/>
    </location>
</feature>
<sequence length="150" mass="17239">MNLSSNDDRAPPAPSCRAETSRRRPRSRRSMIGAEMRQVHHHMSEHCEYCEMDCNRSVATSITRTSSRSGRAPSLRRERFSTPVCELDESAPDFLEVALAKAKYFALRYGWLFAIVIFWVYVYPVEVIVFSLDLHTLLVVLTVTTVFYCV</sequence>
<proteinExistence type="predicted"/>
<evidence type="ECO:0000256" key="2">
    <source>
        <dbReference type="SAM" id="Phobius"/>
    </source>
</evidence>